<name>A0A6I3T017_9BURK</name>
<reference evidence="10" key="4">
    <citation type="submission" date="2024-05" db="EMBL/GenBank/DDBJ databases">
        <authorList>
            <person name="Sun Q."/>
            <person name="Zhou Y."/>
        </authorList>
    </citation>
    <scope>NUCLEOTIDE SEQUENCE</scope>
    <source>
        <strain evidence="10">CGMCC 1.15931</strain>
    </source>
</reference>
<reference evidence="13" key="2">
    <citation type="journal article" date="2019" name="Int. J. Syst. Evol. Microbiol.">
        <title>The Global Catalogue of Microorganisms (GCM) 10K type strain sequencing project: providing services to taxonomists for standard genome sequencing and annotation.</title>
        <authorList>
            <consortium name="The Broad Institute Genomics Platform"/>
            <consortium name="The Broad Institute Genome Sequencing Center for Infectious Disease"/>
            <person name="Wu L."/>
            <person name="Ma J."/>
        </authorList>
    </citation>
    <scope>NUCLEOTIDE SEQUENCE [LARGE SCALE GENOMIC DNA]</scope>
    <source>
        <strain evidence="13">CGMCC 1.15931</strain>
    </source>
</reference>
<evidence type="ECO:0000313" key="12">
    <source>
        <dbReference type="Proteomes" id="UP000430634"/>
    </source>
</evidence>
<dbReference type="Proteomes" id="UP000622638">
    <property type="component" value="Unassembled WGS sequence"/>
</dbReference>
<dbReference type="AlphaFoldDB" id="A0A6I3T017"/>
<dbReference type="SUPFAM" id="SSF54292">
    <property type="entry name" value="2Fe-2S ferredoxin-like"/>
    <property type="match status" value="1"/>
</dbReference>
<keyword evidence="13" id="KW-1185">Reference proteome</keyword>
<evidence type="ECO:0000256" key="4">
    <source>
        <dbReference type="ARBA" id="ARBA00022723"/>
    </source>
</evidence>
<dbReference type="InterPro" id="IPR012675">
    <property type="entry name" value="Beta-grasp_dom_sf"/>
</dbReference>
<keyword evidence="2" id="KW-0813">Transport</keyword>
<accession>A0A6I3T017</accession>
<dbReference type="Pfam" id="PF00111">
    <property type="entry name" value="Fer2"/>
    <property type="match status" value="1"/>
</dbReference>
<evidence type="ECO:0000313" key="10">
    <source>
        <dbReference type="EMBL" id="GGC16843.1"/>
    </source>
</evidence>
<dbReference type="Gene3D" id="3.10.20.30">
    <property type="match status" value="1"/>
</dbReference>
<proteinExistence type="inferred from homology"/>
<dbReference type="EMBL" id="BMKG01000022">
    <property type="protein sequence ID" value="GGC16843.1"/>
    <property type="molecule type" value="Genomic_DNA"/>
</dbReference>
<comment type="similarity">
    <text evidence="1">Belongs to the 2Fe2S plant-type ferredoxin family.</text>
</comment>
<dbReference type="PROSITE" id="PS51085">
    <property type="entry name" value="2FE2S_FER_2"/>
    <property type="match status" value="1"/>
</dbReference>
<reference evidence="10" key="1">
    <citation type="journal article" date="2014" name="Int. J. Syst. Evol. Microbiol.">
        <title>Complete genome of a new Firmicutes species belonging to the dominant human colonic microbiota ('Ruminococcus bicirculans') reveals two chromosomes and a selective capacity to utilize plant glucans.</title>
        <authorList>
            <consortium name="NISC Comparative Sequencing Program"/>
            <person name="Wegmann U."/>
            <person name="Louis P."/>
            <person name="Goesmann A."/>
            <person name="Henrissat B."/>
            <person name="Duncan S.H."/>
            <person name="Flint H.J."/>
        </authorList>
    </citation>
    <scope>NUCLEOTIDE SEQUENCE</scope>
    <source>
        <strain evidence="10">CGMCC 1.15931</strain>
    </source>
</reference>
<evidence type="ECO:0000256" key="5">
    <source>
        <dbReference type="ARBA" id="ARBA00022982"/>
    </source>
</evidence>
<dbReference type="GO" id="GO:0046872">
    <property type="term" value="F:metal ion binding"/>
    <property type="evidence" value="ECO:0007669"/>
    <property type="project" value="UniProtKB-KW"/>
</dbReference>
<dbReference type="EMBL" id="WNKZ01000058">
    <property type="protein sequence ID" value="MTV54694.1"/>
    <property type="molecule type" value="Genomic_DNA"/>
</dbReference>
<evidence type="ECO:0000256" key="3">
    <source>
        <dbReference type="ARBA" id="ARBA00022714"/>
    </source>
</evidence>
<evidence type="ECO:0000256" key="6">
    <source>
        <dbReference type="ARBA" id="ARBA00023004"/>
    </source>
</evidence>
<evidence type="ECO:0000313" key="11">
    <source>
        <dbReference type="EMBL" id="MTV54694.1"/>
    </source>
</evidence>
<keyword evidence="4" id="KW-0479">Metal-binding</keyword>
<comment type="cofactor">
    <cofactor evidence="8">
        <name>[2Fe-2S] cluster</name>
        <dbReference type="ChEBI" id="CHEBI:190135"/>
    </cofactor>
</comment>
<comment type="caution">
    <text evidence="11">The sequence shown here is derived from an EMBL/GenBank/DDBJ whole genome shotgun (WGS) entry which is preliminary data.</text>
</comment>
<dbReference type="PANTHER" id="PTHR43112:SF3">
    <property type="entry name" value="FERREDOXIN-2, CHLOROPLASTIC"/>
    <property type="match status" value="1"/>
</dbReference>
<protein>
    <submittedName>
        <fullName evidence="11">2Fe-2S iron-sulfur cluster binding domain-containing protein</fullName>
    </submittedName>
    <submittedName>
        <fullName evidence="10">Ferredoxin</fullName>
    </submittedName>
</protein>
<evidence type="ECO:0000256" key="7">
    <source>
        <dbReference type="ARBA" id="ARBA00023014"/>
    </source>
</evidence>
<keyword evidence="3" id="KW-0001">2Fe-2S</keyword>
<dbReference type="PANTHER" id="PTHR43112">
    <property type="entry name" value="FERREDOXIN"/>
    <property type="match status" value="1"/>
</dbReference>
<dbReference type="RefSeq" id="WP_155471975.1">
    <property type="nucleotide sequence ID" value="NZ_BMKG01000022.1"/>
</dbReference>
<dbReference type="InterPro" id="IPR036010">
    <property type="entry name" value="2Fe-2S_ferredoxin-like_sf"/>
</dbReference>
<evidence type="ECO:0000256" key="2">
    <source>
        <dbReference type="ARBA" id="ARBA00022448"/>
    </source>
</evidence>
<evidence type="ECO:0000313" key="13">
    <source>
        <dbReference type="Proteomes" id="UP000622638"/>
    </source>
</evidence>
<evidence type="ECO:0000256" key="8">
    <source>
        <dbReference type="ARBA" id="ARBA00034078"/>
    </source>
</evidence>
<dbReference type="InterPro" id="IPR001041">
    <property type="entry name" value="2Fe-2S_ferredoxin-type"/>
</dbReference>
<feature type="domain" description="2Fe-2S ferredoxin-type" evidence="9">
    <location>
        <begin position="3"/>
        <end position="92"/>
    </location>
</feature>
<organism evidence="11 12">
    <name type="scientific">Pseudoduganella buxea</name>
    <dbReference type="NCBI Taxonomy" id="1949069"/>
    <lineage>
        <taxon>Bacteria</taxon>
        <taxon>Pseudomonadati</taxon>
        <taxon>Pseudomonadota</taxon>
        <taxon>Betaproteobacteria</taxon>
        <taxon>Burkholderiales</taxon>
        <taxon>Oxalobacteraceae</taxon>
        <taxon>Telluria group</taxon>
        <taxon>Pseudoduganella</taxon>
    </lineage>
</organism>
<sequence length="98" mass="10679">MPVRVTILPQGWQFEAAEGETLLRAAERAGIRLPSSCRNGTCRTCYCASDGGKVRYLVEWPGLSLDEKRAHDVLPCVAVPEGDITLTMPAARRIDPPA</sequence>
<gene>
    <name evidence="10" type="ORF">GCM10011572_42710</name>
    <name evidence="11" type="ORF">GM672_18350</name>
</gene>
<dbReference type="Proteomes" id="UP000430634">
    <property type="component" value="Unassembled WGS sequence"/>
</dbReference>
<evidence type="ECO:0000259" key="9">
    <source>
        <dbReference type="PROSITE" id="PS51085"/>
    </source>
</evidence>
<evidence type="ECO:0000256" key="1">
    <source>
        <dbReference type="ARBA" id="ARBA00007874"/>
    </source>
</evidence>
<keyword evidence="5" id="KW-0249">Electron transport</keyword>
<reference evidence="11 12" key="3">
    <citation type="submission" date="2019-11" db="EMBL/GenBank/DDBJ databases">
        <title>Type strains purchased from KCTC, JCM and DSMZ.</title>
        <authorList>
            <person name="Lu H."/>
        </authorList>
    </citation>
    <scope>NUCLEOTIDE SEQUENCE [LARGE SCALE GENOMIC DNA]</scope>
    <source>
        <strain evidence="11 12">KCTC 52429</strain>
    </source>
</reference>
<keyword evidence="7" id="KW-0411">Iron-sulfur</keyword>
<dbReference type="GO" id="GO:0051537">
    <property type="term" value="F:2 iron, 2 sulfur cluster binding"/>
    <property type="evidence" value="ECO:0007669"/>
    <property type="project" value="UniProtKB-KW"/>
</dbReference>
<dbReference type="OrthoDB" id="9806195at2"/>
<dbReference type="CDD" id="cd00207">
    <property type="entry name" value="fer2"/>
    <property type="match status" value="1"/>
</dbReference>
<keyword evidence="6" id="KW-0408">Iron</keyword>